<feature type="compositionally biased region" description="Basic and acidic residues" evidence="1">
    <location>
        <begin position="330"/>
        <end position="340"/>
    </location>
</feature>
<organism evidence="2 3">
    <name type="scientific">Cotesia glomerata</name>
    <name type="common">Lepidopteran parasitic wasp</name>
    <name type="synonym">Apanteles glomeratus</name>
    <dbReference type="NCBI Taxonomy" id="32391"/>
    <lineage>
        <taxon>Eukaryota</taxon>
        <taxon>Metazoa</taxon>
        <taxon>Ecdysozoa</taxon>
        <taxon>Arthropoda</taxon>
        <taxon>Hexapoda</taxon>
        <taxon>Insecta</taxon>
        <taxon>Pterygota</taxon>
        <taxon>Neoptera</taxon>
        <taxon>Endopterygota</taxon>
        <taxon>Hymenoptera</taxon>
        <taxon>Apocrita</taxon>
        <taxon>Ichneumonoidea</taxon>
        <taxon>Braconidae</taxon>
        <taxon>Microgastrinae</taxon>
        <taxon>Cotesia</taxon>
    </lineage>
</organism>
<gene>
    <name evidence="2" type="ORF">KQX54_011965</name>
</gene>
<dbReference type="AlphaFoldDB" id="A0AAV7I8U5"/>
<dbReference type="EMBL" id="JAHXZJ010002237">
    <property type="protein sequence ID" value="KAH0546600.1"/>
    <property type="molecule type" value="Genomic_DNA"/>
</dbReference>
<sequence length="340" mass="39333">MNFPSNQLIGNADITMQITSGGFPQLYFMSHRQYDSEDEYSDSSTSSTRSNRFKKSPAIIKYPDNKENMTKPTAISNTIQVPPARQQTLGGKLPPIIPLKVAKVDTKHGESIEKKVDQLFKVYEENKQILMAVNEQLNANTQKLDSVIMKLDDTRARVDSLQMLSNAGVDNTFSKPDFIPMQTIEEVEKYESYEDTKRQQLKNYLSHFRVASSPYDNLKYFLKGDFIIKDEVLVNFNYFKWNKTKMNTLQGTKLDIDLYTIVLKNHPSYSFNQHTIDFQRALRAAYARVTKRNNEDEEEEEEEDGNDNLQDNGEKKKKKKTKNSKMVPRKNIDKYPESTS</sequence>
<protein>
    <submittedName>
        <fullName evidence="2">Uncharacterized protein</fullName>
    </submittedName>
</protein>
<evidence type="ECO:0000313" key="2">
    <source>
        <dbReference type="EMBL" id="KAH0546600.1"/>
    </source>
</evidence>
<evidence type="ECO:0000256" key="1">
    <source>
        <dbReference type="SAM" id="MobiDB-lite"/>
    </source>
</evidence>
<keyword evidence="3" id="KW-1185">Reference proteome</keyword>
<proteinExistence type="predicted"/>
<dbReference type="Proteomes" id="UP000826195">
    <property type="component" value="Unassembled WGS sequence"/>
</dbReference>
<feature type="compositionally biased region" description="Acidic residues" evidence="1">
    <location>
        <begin position="295"/>
        <end position="306"/>
    </location>
</feature>
<accession>A0AAV7I8U5</accession>
<comment type="caution">
    <text evidence="2">The sequence shown here is derived from an EMBL/GenBank/DDBJ whole genome shotgun (WGS) entry which is preliminary data.</text>
</comment>
<reference evidence="2 3" key="1">
    <citation type="journal article" date="2021" name="J. Hered.">
        <title>A chromosome-level genome assembly of the parasitoid wasp, Cotesia glomerata (Hymenoptera: Braconidae).</title>
        <authorList>
            <person name="Pinto B.J."/>
            <person name="Weis J.J."/>
            <person name="Gamble T."/>
            <person name="Ode P.J."/>
            <person name="Paul R."/>
            <person name="Zaspel J.M."/>
        </authorList>
    </citation>
    <scope>NUCLEOTIDE SEQUENCE [LARGE SCALE GENOMIC DNA]</scope>
    <source>
        <strain evidence="2">CgM1</strain>
    </source>
</reference>
<feature type="region of interest" description="Disordered" evidence="1">
    <location>
        <begin position="37"/>
        <end position="56"/>
    </location>
</feature>
<evidence type="ECO:0000313" key="3">
    <source>
        <dbReference type="Proteomes" id="UP000826195"/>
    </source>
</evidence>
<name>A0AAV7I8U5_COTGL</name>
<feature type="region of interest" description="Disordered" evidence="1">
    <location>
        <begin position="292"/>
        <end position="340"/>
    </location>
</feature>